<feature type="domain" description="FAD-binding PCMH-type" evidence="7">
    <location>
        <begin position="62"/>
        <end position="231"/>
    </location>
</feature>
<dbReference type="InterPro" id="IPR050416">
    <property type="entry name" value="FAD-linked_Oxidoreductase"/>
</dbReference>
<dbReference type="InterPro" id="IPR016169">
    <property type="entry name" value="FAD-bd_PCMH_sub2"/>
</dbReference>
<dbReference type="InterPro" id="IPR006094">
    <property type="entry name" value="Oxid_FAD_bind_N"/>
</dbReference>
<keyword evidence="5" id="KW-0560">Oxidoreductase</keyword>
<feature type="signal peptide" evidence="6">
    <location>
        <begin position="1"/>
        <end position="27"/>
    </location>
</feature>
<name>B0CN23_STRLA</name>
<protein>
    <submittedName>
        <fullName evidence="8">Oxidoreductase</fullName>
    </submittedName>
</protein>
<dbReference type="Gene3D" id="3.30.465.10">
    <property type="match status" value="1"/>
</dbReference>
<dbReference type="EMBL" id="DQ838002">
    <property type="protein sequence ID" value="ABI22129.1"/>
    <property type="molecule type" value="Genomic_DNA"/>
</dbReference>
<dbReference type="Gene3D" id="3.30.43.10">
    <property type="entry name" value="Uridine Diphospho-n-acetylenolpyruvylglucosamine Reductase, domain 2"/>
    <property type="match status" value="1"/>
</dbReference>
<dbReference type="InterPro" id="IPR036318">
    <property type="entry name" value="FAD-bd_PCMH-like_sf"/>
</dbReference>
<reference evidence="8" key="1">
    <citation type="journal article" date="2008" name="J. Bacteriol.">
        <title>Characterization of the saframycin A gene cluster from Streptomyces lavendulae NRRL 11002 revealing a nonribosomal peptide synthetase system for assembling the unusual tetrapeptidyl skeleton in an iterative manner.</title>
        <authorList>
            <person name="Li L."/>
            <person name="Deng W."/>
            <person name="Song J."/>
            <person name="Ding W."/>
            <person name="Zhao Q.F."/>
            <person name="Peng C."/>
            <person name="Song W.W."/>
            <person name="Tang G.L."/>
            <person name="Liu W."/>
        </authorList>
    </citation>
    <scope>NUCLEOTIDE SEQUENCE</scope>
    <source>
        <strain evidence="8">NRRL 11002</strain>
    </source>
</reference>
<keyword evidence="4" id="KW-0274">FAD</keyword>
<feature type="chain" id="PRO_5002748788" evidence="6">
    <location>
        <begin position="28"/>
        <end position="504"/>
    </location>
</feature>
<dbReference type="GO" id="GO:0016491">
    <property type="term" value="F:oxidoreductase activity"/>
    <property type="evidence" value="ECO:0007669"/>
    <property type="project" value="UniProtKB-KW"/>
</dbReference>
<sequence length="504" mass="54088">MKRRTFLGTAAASAAGGLLLPAATASAGGPPWDALQRSLDGTVVLPGDPQYDTVRSLALRQFDSVRPQAVVRCTTVEDVCEAVRFAARHRVPAVARSGGHSFAGYSTTTGMVIDLSLMNAVRLAGSVARIQPGCQLVDLEEALAVHGVAVPTGWCPTVAIGGLALGGGLGFLTRMYGVASDRMRRAQVVLADGRVVESSAHQHADLFWALRGGGGGNFGIVTEYDFEPVPAPDMTSFTLTWTWASVRAVLSAWQRWTAEAPDPLTPLLNISTYGADAGVEPGVTVSGVWLGSPDGLGPLLDRLTAAVGTAPATSERRTDSYRFGMRHWFGCDTLEPAACHRVGHNPQAQLARYGFALARGNFFDRPLDSAGIDAVLKAFTAARSEGEARSFDLQGLGGAHNRVPATATAYVHRNALFYAGWSVGIDVPEGEVLAPDRRRACQEWVDRAYARVHPWSSGQAYQNYIDPDLADWREAYYGVNYERLSAVKRAYDPKGFFRFAQSIT</sequence>
<evidence type="ECO:0000256" key="6">
    <source>
        <dbReference type="SAM" id="SignalP"/>
    </source>
</evidence>
<evidence type="ECO:0000256" key="2">
    <source>
        <dbReference type="ARBA" id="ARBA00005466"/>
    </source>
</evidence>
<proteinExistence type="inferred from homology"/>
<organism evidence="8">
    <name type="scientific">Streptomyces lavendulae</name>
    <dbReference type="NCBI Taxonomy" id="1914"/>
    <lineage>
        <taxon>Bacteria</taxon>
        <taxon>Bacillati</taxon>
        <taxon>Actinomycetota</taxon>
        <taxon>Actinomycetes</taxon>
        <taxon>Kitasatosporales</taxon>
        <taxon>Streptomycetaceae</taxon>
        <taxon>Streptomyces</taxon>
    </lineage>
</organism>
<dbReference type="InterPro" id="IPR012951">
    <property type="entry name" value="BBE"/>
</dbReference>
<evidence type="ECO:0000313" key="8">
    <source>
        <dbReference type="EMBL" id="ABI22129.1"/>
    </source>
</evidence>
<evidence type="ECO:0000256" key="5">
    <source>
        <dbReference type="ARBA" id="ARBA00023002"/>
    </source>
</evidence>
<dbReference type="Gene3D" id="3.40.462.20">
    <property type="match status" value="1"/>
</dbReference>
<dbReference type="PANTHER" id="PTHR42973:SF39">
    <property type="entry name" value="FAD-BINDING PCMH-TYPE DOMAIN-CONTAINING PROTEIN"/>
    <property type="match status" value="1"/>
</dbReference>
<dbReference type="InterPro" id="IPR006311">
    <property type="entry name" value="TAT_signal"/>
</dbReference>
<comment type="similarity">
    <text evidence="2">Belongs to the oxygen-dependent FAD-linked oxidoreductase family.</text>
</comment>
<keyword evidence="3" id="KW-0285">Flavoprotein</keyword>
<dbReference type="PROSITE" id="PS51318">
    <property type="entry name" value="TAT"/>
    <property type="match status" value="1"/>
</dbReference>
<evidence type="ECO:0000256" key="1">
    <source>
        <dbReference type="ARBA" id="ARBA00001974"/>
    </source>
</evidence>
<evidence type="ECO:0000256" key="3">
    <source>
        <dbReference type="ARBA" id="ARBA00022630"/>
    </source>
</evidence>
<evidence type="ECO:0000256" key="4">
    <source>
        <dbReference type="ARBA" id="ARBA00022827"/>
    </source>
</evidence>
<dbReference type="InterPro" id="IPR016167">
    <property type="entry name" value="FAD-bd_PCMH_sub1"/>
</dbReference>
<dbReference type="Pfam" id="PF08031">
    <property type="entry name" value="BBE"/>
    <property type="match status" value="1"/>
</dbReference>
<dbReference type="PANTHER" id="PTHR42973">
    <property type="entry name" value="BINDING OXIDOREDUCTASE, PUTATIVE (AFU_ORTHOLOGUE AFUA_1G17690)-RELATED"/>
    <property type="match status" value="1"/>
</dbReference>
<dbReference type="SUPFAM" id="SSF56176">
    <property type="entry name" value="FAD-binding/transporter-associated domain-like"/>
    <property type="match status" value="1"/>
</dbReference>
<comment type="cofactor">
    <cofactor evidence="1">
        <name>FAD</name>
        <dbReference type="ChEBI" id="CHEBI:57692"/>
    </cofactor>
</comment>
<dbReference type="Pfam" id="PF01565">
    <property type="entry name" value="FAD_binding_4"/>
    <property type="match status" value="1"/>
</dbReference>
<dbReference type="GO" id="GO:0071949">
    <property type="term" value="F:FAD binding"/>
    <property type="evidence" value="ECO:0007669"/>
    <property type="project" value="InterPro"/>
</dbReference>
<gene>
    <name evidence="8" type="primary">sfmCy2</name>
</gene>
<dbReference type="AlphaFoldDB" id="B0CN23"/>
<accession>B0CN23</accession>
<evidence type="ECO:0000259" key="7">
    <source>
        <dbReference type="PROSITE" id="PS51387"/>
    </source>
</evidence>
<dbReference type="InterPro" id="IPR016166">
    <property type="entry name" value="FAD-bd_PCMH"/>
</dbReference>
<keyword evidence="6" id="KW-0732">Signal</keyword>
<dbReference type="PROSITE" id="PS51387">
    <property type="entry name" value="FAD_PCMH"/>
    <property type="match status" value="1"/>
</dbReference>